<keyword evidence="4" id="KW-1185">Reference proteome</keyword>
<gene>
    <name evidence="3" type="ordered locus">Ndas_4632</name>
</gene>
<keyword evidence="1" id="KW-0812">Transmembrane</keyword>
<name>D7AZ38_NOCDD</name>
<evidence type="ECO:0000256" key="1">
    <source>
        <dbReference type="SAM" id="Phobius"/>
    </source>
</evidence>
<sequence>MRLLSLFAVIRATFNAVGRHRNDPRGVGQVMAIVGAVVLLVTLLALGGFFLYRSLPGTSVSATASETAGESTEPSNMGVLYVRVVGESSDVFVRIPGGDVLMDQNMSQGQSVNYATAAEGLEVTIGDPAAVEVFVDGDERDISDREPGFSFTIDPQDG</sequence>
<dbReference type="eggNOG" id="ENOG502ZWED">
    <property type="taxonomic scope" value="Bacteria"/>
</dbReference>
<dbReference type="InterPro" id="IPR025194">
    <property type="entry name" value="RodZ-like_C"/>
</dbReference>
<evidence type="ECO:0000259" key="2">
    <source>
        <dbReference type="Pfam" id="PF13464"/>
    </source>
</evidence>
<feature type="domain" description="Cytoskeleton protein RodZ-like C-terminal" evidence="2">
    <location>
        <begin position="89"/>
        <end position="144"/>
    </location>
</feature>
<dbReference type="AlphaFoldDB" id="D7AZ38"/>
<dbReference type="KEGG" id="nda:Ndas_4632"/>
<protein>
    <recommendedName>
        <fullName evidence="2">Cytoskeleton protein RodZ-like C-terminal domain-containing protein</fullName>
    </recommendedName>
</protein>
<dbReference type="Proteomes" id="UP000002219">
    <property type="component" value="Chromosome 1"/>
</dbReference>
<evidence type="ECO:0000313" key="3">
    <source>
        <dbReference type="EMBL" id="ADH70018.1"/>
    </source>
</evidence>
<dbReference type="EMBL" id="CP002040">
    <property type="protein sequence ID" value="ADH70018.1"/>
    <property type="molecule type" value="Genomic_DNA"/>
</dbReference>
<keyword evidence="1" id="KW-0472">Membrane</keyword>
<evidence type="ECO:0000313" key="4">
    <source>
        <dbReference type="Proteomes" id="UP000002219"/>
    </source>
</evidence>
<keyword evidence="1" id="KW-1133">Transmembrane helix</keyword>
<proteinExistence type="predicted"/>
<reference evidence="3 4" key="1">
    <citation type="journal article" date="2010" name="Stand. Genomic Sci.">
        <title>Complete genome sequence of Nocardiopsis dassonvillei type strain (IMRU 509).</title>
        <authorList>
            <person name="Sun H."/>
            <person name="Lapidus A."/>
            <person name="Nolan M."/>
            <person name="Lucas S."/>
            <person name="Del Rio T.G."/>
            <person name="Tice H."/>
            <person name="Cheng J.F."/>
            <person name="Tapia R."/>
            <person name="Han C."/>
            <person name="Goodwin L."/>
            <person name="Pitluck S."/>
            <person name="Pagani I."/>
            <person name="Ivanova N."/>
            <person name="Mavromatis K."/>
            <person name="Mikhailova N."/>
            <person name="Pati A."/>
            <person name="Chen A."/>
            <person name="Palaniappan K."/>
            <person name="Land M."/>
            <person name="Hauser L."/>
            <person name="Chang Y.J."/>
            <person name="Jeffries C.D."/>
            <person name="Djao O.D."/>
            <person name="Rohde M."/>
            <person name="Sikorski J."/>
            <person name="Goker M."/>
            <person name="Woyke T."/>
            <person name="Bristow J."/>
            <person name="Eisen J.A."/>
            <person name="Markowitz V."/>
            <person name="Hugenholtz P."/>
            <person name="Kyrpides N.C."/>
            <person name="Klenk H.P."/>
        </authorList>
    </citation>
    <scope>NUCLEOTIDE SEQUENCE [LARGE SCALE GENOMIC DNA]</scope>
    <source>
        <strain evidence="4">ATCC 23218 / DSM 43111 / CIP 107115 / JCM 7437 / KCTC 9190 / NBRC 14626 / NCTC 10488 / NRRL B-5397 / IMRU 509</strain>
    </source>
</reference>
<feature type="transmembrane region" description="Helical" evidence="1">
    <location>
        <begin position="31"/>
        <end position="52"/>
    </location>
</feature>
<organism evidence="3 4">
    <name type="scientific">Nocardiopsis dassonvillei (strain ATCC 23218 / DSM 43111 / CIP 107115 / JCM 7437 / KCTC 9190 / NBRC 14626 / NCTC 10488 / NRRL B-5397 / IMRU 509)</name>
    <name type="common">Actinomadura dassonvillei</name>
    <dbReference type="NCBI Taxonomy" id="446468"/>
    <lineage>
        <taxon>Bacteria</taxon>
        <taxon>Bacillati</taxon>
        <taxon>Actinomycetota</taxon>
        <taxon>Actinomycetes</taxon>
        <taxon>Streptosporangiales</taxon>
        <taxon>Nocardiopsidaceae</taxon>
        <taxon>Nocardiopsis</taxon>
    </lineage>
</organism>
<dbReference type="HOGENOM" id="CLU_140999_0_0_11"/>
<accession>D7AZ38</accession>
<dbReference type="Pfam" id="PF13464">
    <property type="entry name" value="RodZ_C"/>
    <property type="match status" value="1"/>
</dbReference>